<dbReference type="GO" id="GO:0015036">
    <property type="term" value="F:disulfide oxidoreductase activity"/>
    <property type="evidence" value="ECO:0007669"/>
    <property type="project" value="UniProtKB-ARBA"/>
</dbReference>
<dbReference type="InterPro" id="IPR017937">
    <property type="entry name" value="Thioredoxin_CS"/>
</dbReference>
<dbReference type="KEGG" id="cber:B5D82_14685"/>
<evidence type="ECO:0000313" key="4">
    <source>
        <dbReference type="Proteomes" id="UP000202259"/>
    </source>
</evidence>
<sequence>MPVTLLALTIFSINVNAEEIKSVAPQAPEWELKTQSGDVISSAQLDGKATILHFWATWCPYCKVLQPKLVELERKYQHQGVKLVAISFNEDDGALPQDELAARGYSFPTAVNGDEVAMLYGVKGTPTTYFINKHKQVIFKYTSSDTSDPRLELAVKELVK</sequence>
<keyword evidence="1" id="KW-0676">Redox-active center</keyword>
<dbReference type="PANTHER" id="PTHR42852:SF18">
    <property type="entry name" value="CHROMOSOME UNDETERMINED SCAFFOLD_47, WHOLE GENOME SHOTGUN SEQUENCE"/>
    <property type="match status" value="1"/>
</dbReference>
<dbReference type="Proteomes" id="UP000202259">
    <property type="component" value="Chromosome"/>
</dbReference>
<reference evidence="3 4" key="1">
    <citation type="submission" date="2017-08" db="EMBL/GenBank/DDBJ databases">
        <title>Complete genome of Colwellia sp. NB097-1, a psychrophile bacterium ioslated from Bering Sea.</title>
        <authorList>
            <person name="Chen X."/>
        </authorList>
    </citation>
    <scope>NUCLEOTIDE SEQUENCE [LARGE SCALE GENOMIC DNA]</scope>
    <source>
        <strain evidence="3 4">NB097-1</strain>
    </source>
</reference>
<name>A0A222GEE1_9GAMM</name>
<dbReference type="CDD" id="cd02966">
    <property type="entry name" value="TlpA_like_family"/>
    <property type="match status" value="1"/>
</dbReference>
<evidence type="ECO:0000313" key="3">
    <source>
        <dbReference type="EMBL" id="ASP50033.1"/>
    </source>
</evidence>
<evidence type="ECO:0000259" key="2">
    <source>
        <dbReference type="PROSITE" id="PS51352"/>
    </source>
</evidence>
<proteinExistence type="predicted"/>
<organism evidence="3 4">
    <name type="scientific">Cognaticolwellia beringensis</name>
    <dbReference type="NCBI Taxonomy" id="1967665"/>
    <lineage>
        <taxon>Bacteria</taxon>
        <taxon>Pseudomonadati</taxon>
        <taxon>Pseudomonadota</taxon>
        <taxon>Gammaproteobacteria</taxon>
        <taxon>Alteromonadales</taxon>
        <taxon>Colwelliaceae</taxon>
        <taxon>Cognaticolwellia</taxon>
    </lineage>
</organism>
<dbReference type="PROSITE" id="PS51352">
    <property type="entry name" value="THIOREDOXIN_2"/>
    <property type="match status" value="1"/>
</dbReference>
<feature type="domain" description="Thioredoxin" evidence="2">
    <location>
        <begin position="21"/>
        <end position="160"/>
    </location>
</feature>
<dbReference type="InterPro" id="IPR050553">
    <property type="entry name" value="Thioredoxin_ResA/DsbE_sf"/>
</dbReference>
<dbReference type="OrthoDB" id="9799347at2"/>
<accession>A0A222GEE1</accession>
<dbReference type="InterPro" id="IPR000866">
    <property type="entry name" value="AhpC/TSA"/>
</dbReference>
<protein>
    <submittedName>
        <fullName evidence="3">Alkyl hydroperoxide reductase</fullName>
    </submittedName>
</protein>
<dbReference type="PANTHER" id="PTHR42852">
    <property type="entry name" value="THIOL:DISULFIDE INTERCHANGE PROTEIN DSBE"/>
    <property type="match status" value="1"/>
</dbReference>
<dbReference type="SUPFAM" id="SSF52833">
    <property type="entry name" value="Thioredoxin-like"/>
    <property type="match status" value="1"/>
</dbReference>
<dbReference type="Pfam" id="PF00578">
    <property type="entry name" value="AhpC-TSA"/>
    <property type="match status" value="1"/>
</dbReference>
<dbReference type="EMBL" id="CP020465">
    <property type="protein sequence ID" value="ASP50033.1"/>
    <property type="molecule type" value="Genomic_DNA"/>
</dbReference>
<dbReference type="PROSITE" id="PS00194">
    <property type="entry name" value="THIOREDOXIN_1"/>
    <property type="match status" value="1"/>
</dbReference>
<dbReference type="InterPro" id="IPR013766">
    <property type="entry name" value="Thioredoxin_domain"/>
</dbReference>
<keyword evidence="4" id="KW-1185">Reference proteome</keyword>
<dbReference type="Gene3D" id="3.40.30.10">
    <property type="entry name" value="Glutaredoxin"/>
    <property type="match status" value="1"/>
</dbReference>
<evidence type="ECO:0000256" key="1">
    <source>
        <dbReference type="ARBA" id="ARBA00023284"/>
    </source>
</evidence>
<gene>
    <name evidence="3" type="ORF">B5D82_14685</name>
</gene>
<dbReference type="InterPro" id="IPR036249">
    <property type="entry name" value="Thioredoxin-like_sf"/>
</dbReference>
<dbReference type="GO" id="GO:0016209">
    <property type="term" value="F:antioxidant activity"/>
    <property type="evidence" value="ECO:0007669"/>
    <property type="project" value="InterPro"/>
</dbReference>
<dbReference type="AlphaFoldDB" id="A0A222GEE1"/>